<evidence type="ECO:0000313" key="2">
    <source>
        <dbReference type="EMBL" id="ELU09189.1"/>
    </source>
</evidence>
<proteinExistence type="predicted"/>
<dbReference type="EMBL" id="KB298452">
    <property type="protein sequence ID" value="ELU09189.1"/>
    <property type="molecule type" value="Genomic_DNA"/>
</dbReference>
<dbReference type="OrthoDB" id="6139275at2759"/>
<dbReference type="AlphaFoldDB" id="R7URP2"/>
<feature type="region of interest" description="Disordered" evidence="1">
    <location>
        <begin position="1"/>
        <end position="80"/>
    </location>
</feature>
<feature type="compositionally biased region" description="Basic and acidic residues" evidence="1">
    <location>
        <begin position="23"/>
        <end position="68"/>
    </location>
</feature>
<keyword evidence="4" id="KW-1185">Reference proteome</keyword>
<evidence type="ECO:0000256" key="1">
    <source>
        <dbReference type="SAM" id="MobiDB-lite"/>
    </source>
</evidence>
<accession>R7URP2</accession>
<dbReference type="Proteomes" id="UP000014760">
    <property type="component" value="Unassembled WGS sequence"/>
</dbReference>
<sequence length="338" mass="38492">MGRAVLQLSRELRETSSQEVFEQEERDREAEERHCEERNQEERNREEMNCEEKNQEERHCEERNREADSGVPVPAPSARRGLTCAVDTARQKRGFDSLTESERDGGSWYTHCHGDSDNIMMVHIRNDLQLNLEKKFDRSHVIINIGKSLFELQKIKTVKLSRNVINHVMKEPCGSEGESTSTDTPSVGDNEICKPIFCGYKRNQTTKYVHKSLPYKVPLKNDALRAKLNELFTPIINRAESYADLGSSQQCEAANKELTTRAPKNVFYGGREDLGLSGIGHLDVNVMDVESLPPAVPRPLFNSQIICESYMLQGEAFFYTEKDNCSKGWAEQGSNNIE</sequence>
<organism evidence="2">
    <name type="scientific">Capitella teleta</name>
    <name type="common">Polychaete worm</name>
    <dbReference type="NCBI Taxonomy" id="283909"/>
    <lineage>
        <taxon>Eukaryota</taxon>
        <taxon>Metazoa</taxon>
        <taxon>Spiralia</taxon>
        <taxon>Lophotrochozoa</taxon>
        <taxon>Annelida</taxon>
        <taxon>Polychaeta</taxon>
        <taxon>Sedentaria</taxon>
        <taxon>Scolecida</taxon>
        <taxon>Capitellidae</taxon>
        <taxon>Capitella</taxon>
    </lineage>
</organism>
<protein>
    <submittedName>
        <fullName evidence="2 3">Uncharacterized protein</fullName>
    </submittedName>
</protein>
<evidence type="ECO:0000313" key="4">
    <source>
        <dbReference type="Proteomes" id="UP000014760"/>
    </source>
</evidence>
<reference evidence="3" key="3">
    <citation type="submission" date="2015-06" db="UniProtKB">
        <authorList>
            <consortium name="EnsemblMetazoa"/>
        </authorList>
    </citation>
    <scope>IDENTIFICATION</scope>
</reference>
<dbReference type="EMBL" id="AMQN01006479">
    <property type="status" value="NOT_ANNOTATED_CDS"/>
    <property type="molecule type" value="Genomic_DNA"/>
</dbReference>
<dbReference type="EnsemblMetazoa" id="CapteT202803">
    <property type="protein sequence ID" value="CapteP202803"/>
    <property type="gene ID" value="CapteG202803"/>
</dbReference>
<reference evidence="2 4" key="2">
    <citation type="journal article" date="2013" name="Nature">
        <title>Insights into bilaterian evolution from three spiralian genomes.</title>
        <authorList>
            <person name="Simakov O."/>
            <person name="Marletaz F."/>
            <person name="Cho S.J."/>
            <person name="Edsinger-Gonzales E."/>
            <person name="Havlak P."/>
            <person name="Hellsten U."/>
            <person name="Kuo D.H."/>
            <person name="Larsson T."/>
            <person name="Lv J."/>
            <person name="Arendt D."/>
            <person name="Savage R."/>
            <person name="Osoegawa K."/>
            <person name="de Jong P."/>
            <person name="Grimwood J."/>
            <person name="Chapman J.A."/>
            <person name="Shapiro H."/>
            <person name="Aerts A."/>
            <person name="Otillar R.P."/>
            <person name="Terry A.Y."/>
            <person name="Boore J.L."/>
            <person name="Grigoriev I.V."/>
            <person name="Lindberg D.R."/>
            <person name="Seaver E.C."/>
            <person name="Weisblat D.A."/>
            <person name="Putnam N.H."/>
            <person name="Rokhsar D.S."/>
        </authorList>
    </citation>
    <scope>NUCLEOTIDE SEQUENCE</scope>
    <source>
        <strain evidence="2 4">I ESC-2004</strain>
    </source>
</reference>
<reference evidence="4" key="1">
    <citation type="submission" date="2012-12" db="EMBL/GenBank/DDBJ databases">
        <authorList>
            <person name="Hellsten U."/>
            <person name="Grimwood J."/>
            <person name="Chapman J.A."/>
            <person name="Shapiro H."/>
            <person name="Aerts A."/>
            <person name="Otillar R.P."/>
            <person name="Terry A.Y."/>
            <person name="Boore J.L."/>
            <person name="Simakov O."/>
            <person name="Marletaz F."/>
            <person name="Cho S.-J."/>
            <person name="Edsinger-Gonzales E."/>
            <person name="Havlak P."/>
            <person name="Kuo D.-H."/>
            <person name="Larsson T."/>
            <person name="Lv J."/>
            <person name="Arendt D."/>
            <person name="Savage R."/>
            <person name="Osoegawa K."/>
            <person name="de Jong P."/>
            <person name="Lindberg D.R."/>
            <person name="Seaver E.C."/>
            <person name="Weisblat D.A."/>
            <person name="Putnam N.H."/>
            <person name="Grigoriev I.V."/>
            <person name="Rokhsar D.S."/>
        </authorList>
    </citation>
    <scope>NUCLEOTIDE SEQUENCE</scope>
    <source>
        <strain evidence="4">I ESC-2004</strain>
    </source>
</reference>
<name>R7URP2_CAPTE</name>
<gene>
    <name evidence="2" type="ORF">CAPTEDRAFT_202803</name>
</gene>
<evidence type="ECO:0000313" key="3">
    <source>
        <dbReference type="EnsemblMetazoa" id="CapteP202803"/>
    </source>
</evidence>
<dbReference type="HOGENOM" id="CLU_821941_0_0_1"/>